<dbReference type="RefSeq" id="WP_091455413.1">
    <property type="nucleotide sequence ID" value="NZ_FMHU01000001.1"/>
</dbReference>
<gene>
    <name evidence="2" type="ORF">GA0074694_1844</name>
</gene>
<protein>
    <submittedName>
        <fullName evidence="2">Uncharacterized protein</fullName>
    </submittedName>
</protein>
<feature type="compositionally biased region" description="Low complexity" evidence="1">
    <location>
        <begin position="91"/>
        <end position="102"/>
    </location>
</feature>
<dbReference type="Proteomes" id="UP000198906">
    <property type="component" value="Unassembled WGS sequence"/>
</dbReference>
<feature type="region of interest" description="Disordered" evidence="1">
    <location>
        <begin position="83"/>
        <end position="102"/>
    </location>
</feature>
<proteinExistence type="predicted"/>
<sequence>MSCGALGRKPRAGEVLHITRAASVQFVRPFMFRVIRTLDDMLTYDGWLWIEGYQLAPSGDAVARRSLYVMPAGLVWMRTVDPRPRQAARQSVSRGSVRPSSS</sequence>
<dbReference type="AlphaFoldDB" id="A0A1C6RIL1"/>
<evidence type="ECO:0000256" key="1">
    <source>
        <dbReference type="SAM" id="MobiDB-lite"/>
    </source>
</evidence>
<dbReference type="STRING" id="47866.GA0074694_1844"/>
<evidence type="ECO:0000313" key="2">
    <source>
        <dbReference type="EMBL" id="SCL16980.1"/>
    </source>
</evidence>
<dbReference type="EMBL" id="FMHU01000001">
    <property type="protein sequence ID" value="SCL16980.1"/>
    <property type="molecule type" value="Genomic_DNA"/>
</dbReference>
<accession>A0A1C6RIL1</accession>
<reference evidence="3" key="1">
    <citation type="submission" date="2016-06" db="EMBL/GenBank/DDBJ databases">
        <authorList>
            <person name="Varghese N."/>
        </authorList>
    </citation>
    <scope>NUCLEOTIDE SEQUENCE [LARGE SCALE GENOMIC DNA]</scope>
    <source>
        <strain evidence="3">DSM 46123</strain>
    </source>
</reference>
<keyword evidence="3" id="KW-1185">Reference proteome</keyword>
<name>A0A1C6RIL1_9ACTN</name>
<organism evidence="2 3">
    <name type="scientific">Micromonospora inyonensis</name>
    <dbReference type="NCBI Taxonomy" id="47866"/>
    <lineage>
        <taxon>Bacteria</taxon>
        <taxon>Bacillati</taxon>
        <taxon>Actinomycetota</taxon>
        <taxon>Actinomycetes</taxon>
        <taxon>Micromonosporales</taxon>
        <taxon>Micromonosporaceae</taxon>
        <taxon>Micromonospora</taxon>
    </lineage>
</organism>
<evidence type="ECO:0000313" key="3">
    <source>
        <dbReference type="Proteomes" id="UP000198906"/>
    </source>
</evidence>